<dbReference type="EMBL" id="BAABAK010000011">
    <property type="protein sequence ID" value="GAA3971679.1"/>
    <property type="molecule type" value="Genomic_DNA"/>
</dbReference>
<dbReference type="PANTHER" id="PTHR43698:SF1">
    <property type="entry name" value="BLL4564 PROTEIN"/>
    <property type="match status" value="1"/>
</dbReference>
<name>A0ABP7PVJ6_9SPHI</name>
<protein>
    <recommendedName>
        <fullName evidence="1">Cupin type-2 domain-containing protein</fullName>
    </recommendedName>
</protein>
<evidence type="ECO:0000313" key="2">
    <source>
        <dbReference type="EMBL" id="GAA3971679.1"/>
    </source>
</evidence>
<dbReference type="PANTHER" id="PTHR43698">
    <property type="entry name" value="RIBD C-TERMINAL DOMAIN CONTAINING PROTEIN"/>
    <property type="match status" value="1"/>
</dbReference>
<dbReference type="Gene3D" id="2.60.120.10">
    <property type="entry name" value="Jelly Rolls"/>
    <property type="match status" value="1"/>
</dbReference>
<gene>
    <name evidence="2" type="ORF">GCM10022246_25170</name>
</gene>
<keyword evidence="3" id="KW-1185">Reference proteome</keyword>
<feature type="domain" description="Cupin type-2" evidence="1">
    <location>
        <begin position="46"/>
        <end position="109"/>
    </location>
</feature>
<proteinExistence type="predicted"/>
<reference evidence="3" key="1">
    <citation type="journal article" date="2019" name="Int. J. Syst. Evol. Microbiol.">
        <title>The Global Catalogue of Microorganisms (GCM) 10K type strain sequencing project: providing services to taxonomists for standard genome sequencing and annotation.</title>
        <authorList>
            <consortium name="The Broad Institute Genomics Platform"/>
            <consortium name="The Broad Institute Genome Sequencing Center for Infectious Disease"/>
            <person name="Wu L."/>
            <person name="Ma J."/>
        </authorList>
    </citation>
    <scope>NUCLEOTIDE SEQUENCE [LARGE SCALE GENOMIC DNA]</scope>
    <source>
        <strain evidence="3">JCM 17338</strain>
    </source>
</reference>
<dbReference type="InterPro" id="IPR013096">
    <property type="entry name" value="Cupin_2"/>
</dbReference>
<sequence>MEIINNNENTIFPKGERGSADYFTGVTWVTILVPKDETGTYSIGNVVFEAGARTNWHTHPAGQILLVTDGTGFYQEKGKEAKALKQGDVINIPSGIEHWHGAGHTERLVHVAISNFKNEKNVTWLTPVTDEEYELVNK</sequence>
<dbReference type="InterPro" id="IPR011051">
    <property type="entry name" value="RmlC_Cupin_sf"/>
</dbReference>
<dbReference type="Pfam" id="PF07883">
    <property type="entry name" value="Cupin_2"/>
    <property type="match status" value="1"/>
</dbReference>
<organism evidence="2 3">
    <name type="scientific">Pedobacter ginsengiterrae</name>
    <dbReference type="NCBI Taxonomy" id="871696"/>
    <lineage>
        <taxon>Bacteria</taxon>
        <taxon>Pseudomonadati</taxon>
        <taxon>Bacteroidota</taxon>
        <taxon>Sphingobacteriia</taxon>
        <taxon>Sphingobacteriales</taxon>
        <taxon>Sphingobacteriaceae</taxon>
        <taxon>Pedobacter</taxon>
    </lineage>
</organism>
<dbReference type="CDD" id="cd02233">
    <property type="entry name" value="cupin_HNL-like"/>
    <property type="match status" value="1"/>
</dbReference>
<dbReference type="SUPFAM" id="SSF51182">
    <property type="entry name" value="RmlC-like cupins"/>
    <property type="match status" value="1"/>
</dbReference>
<dbReference type="InterPro" id="IPR047263">
    <property type="entry name" value="HNL-like_cupin"/>
</dbReference>
<comment type="caution">
    <text evidence="2">The sequence shown here is derived from an EMBL/GenBank/DDBJ whole genome shotgun (WGS) entry which is preliminary data.</text>
</comment>
<dbReference type="RefSeq" id="WP_344767539.1">
    <property type="nucleotide sequence ID" value="NZ_BAABAK010000011.1"/>
</dbReference>
<evidence type="ECO:0000259" key="1">
    <source>
        <dbReference type="Pfam" id="PF07883"/>
    </source>
</evidence>
<accession>A0ABP7PVJ6</accession>
<evidence type="ECO:0000313" key="3">
    <source>
        <dbReference type="Proteomes" id="UP001501081"/>
    </source>
</evidence>
<dbReference type="Proteomes" id="UP001501081">
    <property type="component" value="Unassembled WGS sequence"/>
</dbReference>
<dbReference type="InterPro" id="IPR014710">
    <property type="entry name" value="RmlC-like_jellyroll"/>
</dbReference>